<dbReference type="GeneID" id="69013933"/>
<sequence>MNAMVSNWKIVSVCGLVFSQACAASPSVARDVTAVYNGPSCQQACDILAADFPSRLHYEASDSNFTIWDQKQLETAYVCRVQPISTDEVSKILKVLVDSWCKFAVKCGGHSRNPDDSVSAGGVTIDLDLMSTITVSDDRKTASIGGGSVTRQIYAALDPYGLTNVGGRVGQVGAGGFTLGGGTSALSAKYGWALDHVLEYEVVLANASVVKVSERSHPDLYFALRGGGNNFGIVTSFLVDVYEQGPVYTGARTFSDSQIVPFLEEVEKIFTVEDEQDINVGLEYRYTFSAQNGWTVSTTQRYAEPVMNPPVFNALNSIPAVGNLTGGINTLASSTSFVGQLGVTRNLFTSLTHYPSLELSQQGLAIMKNLTENRNLTSVNPQLITYSIPAAMMKNSKARGGNALGLEDVSGHLIINLFALSWTDRTLDDAASALAETFIADFRAAAEELDAFHPFIYINYANKGQDVFGGYGQKNRDRLVEISKAVDPKGVFASSGLWTGFFKVR</sequence>
<evidence type="ECO:0000256" key="4">
    <source>
        <dbReference type="ARBA" id="ARBA00023002"/>
    </source>
</evidence>
<feature type="chain" id="PRO_5034730057" evidence="5">
    <location>
        <begin position="24"/>
        <end position="505"/>
    </location>
</feature>
<dbReference type="GO" id="GO:0016491">
    <property type="term" value="F:oxidoreductase activity"/>
    <property type="evidence" value="ECO:0007669"/>
    <property type="project" value="UniProtKB-KW"/>
</dbReference>
<reference evidence="7" key="1">
    <citation type="journal article" date="2020" name="Phytopathology">
        <title>Genome sequence and comparative analysis of Colletotrichum gloeosporioides isolated from Liriodendron leaves.</title>
        <authorList>
            <person name="Fu F.F."/>
            <person name="Hao Z."/>
            <person name="Wang P."/>
            <person name="Lu Y."/>
            <person name="Xue L.J."/>
            <person name="Wei G."/>
            <person name="Tian Y."/>
            <person name="Baishi H."/>
            <person name="Xu H."/>
            <person name="Shi J."/>
            <person name="Cheng T."/>
            <person name="Wang G."/>
            <person name="Yi Y."/>
            <person name="Chen J."/>
        </authorList>
    </citation>
    <scope>NUCLEOTIDE SEQUENCE</scope>
    <source>
        <strain evidence="7">Lc1</strain>
    </source>
</reference>
<dbReference type="Proteomes" id="UP000613401">
    <property type="component" value="Unassembled WGS sequence"/>
</dbReference>
<dbReference type="PANTHER" id="PTHR42973:SF53">
    <property type="entry name" value="FAD-BINDING PCMH-TYPE DOMAIN-CONTAINING PROTEIN-RELATED"/>
    <property type="match status" value="1"/>
</dbReference>
<dbReference type="InterPro" id="IPR036318">
    <property type="entry name" value="FAD-bd_PCMH-like_sf"/>
</dbReference>
<protein>
    <submittedName>
        <fullName evidence="7">Putative FAD-linked oxidoreductase</fullName>
    </submittedName>
</protein>
<dbReference type="Pfam" id="PF01565">
    <property type="entry name" value="FAD_binding_4"/>
    <property type="match status" value="1"/>
</dbReference>
<name>A0A8H4CQF9_COLGL</name>
<dbReference type="RefSeq" id="XP_045267329.1">
    <property type="nucleotide sequence ID" value="XM_045406783.1"/>
</dbReference>
<keyword evidence="2" id="KW-0285">Flavoprotein</keyword>
<comment type="caution">
    <text evidence="7">The sequence shown here is derived from an EMBL/GenBank/DDBJ whole genome shotgun (WGS) entry which is preliminary data.</text>
</comment>
<keyword evidence="8" id="KW-1185">Reference proteome</keyword>
<reference evidence="7" key="2">
    <citation type="submission" date="2020-03" db="EMBL/GenBank/DDBJ databases">
        <authorList>
            <person name="Fu F.-F."/>
            <person name="Chen J."/>
        </authorList>
    </citation>
    <scope>NUCLEOTIDE SEQUENCE</scope>
    <source>
        <strain evidence="7">Lc1</strain>
    </source>
</reference>
<evidence type="ECO:0000259" key="6">
    <source>
        <dbReference type="PROSITE" id="PS51387"/>
    </source>
</evidence>
<keyword evidence="3" id="KW-0274">FAD</keyword>
<evidence type="ECO:0000313" key="8">
    <source>
        <dbReference type="Proteomes" id="UP000613401"/>
    </source>
</evidence>
<dbReference type="InterPro" id="IPR016166">
    <property type="entry name" value="FAD-bd_PCMH"/>
</dbReference>
<dbReference type="InterPro" id="IPR016169">
    <property type="entry name" value="FAD-bd_PCMH_sub2"/>
</dbReference>
<dbReference type="InterPro" id="IPR050416">
    <property type="entry name" value="FAD-linked_Oxidoreductase"/>
</dbReference>
<evidence type="ECO:0000256" key="2">
    <source>
        <dbReference type="ARBA" id="ARBA00022630"/>
    </source>
</evidence>
<gene>
    <name evidence="7" type="ORF">GCG54_00006785</name>
</gene>
<dbReference type="SUPFAM" id="SSF56176">
    <property type="entry name" value="FAD-binding/transporter-associated domain-like"/>
    <property type="match status" value="1"/>
</dbReference>
<evidence type="ECO:0000256" key="3">
    <source>
        <dbReference type="ARBA" id="ARBA00022827"/>
    </source>
</evidence>
<evidence type="ECO:0000256" key="5">
    <source>
        <dbReference type="SAM" id="SignalP"/>
    </source>
</evidence>
<comment type="similarity">
    <text evidence="1">Belongs to the oxygen-dependent FAD-linked oxidoreductase family.</text>
</comment>
<dbReference type="Gene3D" id="3.30.465.10">
    <property type="match status" value="1"/>
</dbReference>
<dbReference type="PROSITE" id="PS51387">
    <property type="entry name" value="FAD_PCMH"/>
    <property type="match status" value="1"/>
</dbReference>
<keyword evidence="4" id="KW-0560">Oxidoreductase</keyword>
<feature type="domain" description="FAD-binding PCMH-type" evidence="6">
    <location>
        <begin position="70"/>
        <end position="244"/>
    </location>
</feature>
<evidence type="ECO:0000313" key="7">
    <source>
        <dbReference type="EMBL" id="KAF3808170.1"/>
    </source>
</evidence>
<dbReference type="InterPro" id="IPR006094">
    <property type="entry name" value="Oxid_FAD_bind_N"/>
</dbReference>
<dbReference type="GO" id="GO:0071949">
    <property type="term" value="F:FAD binding"/>
    <property type="evidence" value="ECO:0007669"/>
    <property type="project" value="InterPro"/>
</dbReference>
<proteinExistence type="inferred from homology"/>
<accession>A0A8H4CQF9</accession>
<organism evidence="7 8">
    <name type="scientific">Colletotrichum gloeosporioides</name>
    <name type="common">Anthracnose fungus</name>
    <name type="synonym">Glomerella cingulata</name>
    <dbReference type="NCBI Taxonomy" id="474922"/>
    <lineage>
        <taxon>Eukaryota</taxon>
        <taxon>Fungi</taxon>
        <taxon>Dikarya</taxon>
        <taxon>Ascomycota</taxon>
        <taxon>Pezizomycotina</taxon>
        <taxon>Sordariomycetes</taxon>
        <taxon>Hypocreomycetidae</taxon>
        <taxon>Glomerellales</taxon>
        <taxon>Glomerellaceae</taxon>
        <taxon>Colletotrichum</taxon>
        <taxon>Colletotrichum gloeosporioides species complex</taxon>
    </lineage>
</organism>
<keyword evidence="5" id="KW-0732">Signal</keyword>
<evidence type="ECO:0000256" key="1">
    <source>
        <dbReference type="ARBA" id="ARBA00005466"/>
    </source>
</evidence>
<dbReference type="PANTHER" id="PTHR42973">
    <property type="entry name" value="BINDING OXIDOREDUCTASE, PUTATIVE (AFU_ORTHOLOGUE AFUA_1G17690)-RELATED"/>
    <property type="match status" value="1"/>
</dbReference>
<dbReference type="EMBL" id="WVTB01000022">
    <property type="protein sequence ID" value="KAF3808170.1"/>
    <property type="molecule type" value="Genomic_DNA"/>
</dbReference>
<feature type="signal peptide" evidence="5">
    <location>
        <begin position="1"/>
        <end position="23"/>
    </location>
</feature>
<dbReference type="AlphaFoldDB" id="A0A8H4CQF9"/>